<comment type="caution">
    <text evidence="1">The sequence shown here is derived from an EMBL/GenBank/DDBJ whole genome shotgun (WGS) entry which is preliminary data.</text>
</comment>
<accession>A0ABD2BAF8</accession>
<gene>
    <name evidence="1" type="ORF">V1478_005610</name>
</gene>
<reference evidence="1 2" key="1">
    <citation type="journal article" date="2024" name="Ann. Entomol. Soc. Am.">
        <title>Genomic analyses of the southern and eastern yellowjacket wasps (Hymenoptera: Vespidae) reveal evolutionary signatures of social life.</title>
        <authorList>
            <person name="Catto M.A."/>
            <person name="Caine P.B."/>
            <person name="Orr S.E."/>
            <person name="Hunt B.G."/>
            <person name="Goodisman M.A.D."/>
        </authorList>
    </citation>
    <scope>NUCLEOTIDE SEQUENCE [LARGE SCALE GENOMIC DNA]</scope>
    <source>
        <strain evidence="1">233</strain>
        <tissue evidence="1">Head and thorax</tissue>
    </source>
</reference>
<dbReference type="AlphaFoldDB" id="A0ABD2BAF8"/>
<organism evidence="1 2">
    <name type="scientific">Vespula squamosa</name>
    <name type="common">Southern yellow jacket</name>
    <name type="synonym">Wasp</name>
    <dbReference type="NCBI Taxonomy" id="30214"/>
    <lineage>
        <taxon>Eukaryota</taxon>
        <taxon>Metazoa</taxon>
        <taxon>Ecdysozoa</taxon>
        <taxon>Arthropoda</taxon>
        <taxon>Hexapoda</taxon>
        <taxon>Insecta</taxon>
        <taxon>Pterygota</taxon>
        <taxon>Neoptera</taxon>
        <taxon>Endopterygota</taxon>
        <taxon>Hymenoptera</taxon>
        <taxon>Apocrita</taxon>
        <taxon>Aculeata</taxon>
        <taxon>Vespoidea</taxon>
        <taxon>Vespidae</taxon>
        <taxon>Vespinae</taxon>
        <taxon>Vespula</taxon>
    </lineage>
</organism>
<evidence type="ECO:0000313" key="2">
    <source>
        <dbReference type="Proteomes" id="UP001607302"/>
    </source>
</evidence>
<dbReference type="Proteomes" id="UP001607302">
    <property type="component" value="Unassembled WGS sequence"/>
</dbReference>
<dbReference type="EMBL" id="JAUDFV010000119">
    <property type="protein sequence ID" value="KAL2729721.1"/>
    <property type="molecule type" value="Genomic_DNA"/>
</dbReference>
<proteinExistence type="predicted"/>
<keyword evidence="2" id="KW-1185">Reference proteome</keyword>
<name>A0ABD2BAF8_VESSQ</name>
<protein>
    <submittedName>
        <fullName evidence="1">Fatty acyl-CoA reductase wat-like</fullName>
    </submittedName>
</protein>
<sequence>MCMKISSEVIAENNFSADTLTEYASMDINSFVENYVQKKEKRPLTYGETHPRFRIIFHILMEQPSFRNRIIVIKDDCSLWNLDISIIDKATLV</sequence>
<evidence type="ECO:0000313" key="1">
    <source>
        <dbReference type="EMBL" id="KAL2729721.1"/>
    </source>
</evidence>